<name>A0A1F7U388_9BACT</name>
<dbReference type="Pfam" id="PF00990">
    <property type="entry name" value="GGDEF"/>
    <property type="match status" value="1"/>
</dbReference>
<evidence type="ECO:0000313" key="3">
    <source>
        <dbReference type="EMBL" id="OGL72725.1"/>
    </source>
</evidence>
<gene>
    <name evidence="3" type="ORF">A3C96_01995</name>
</gene>
<dbReference type="PROSITE" id="PS50112">
    <property type="entry name" value="PAS"/>
    <property type="match status" value="1"/>
</dbReference>
<evidence type="ECO:0000259" key="2">
    <source>
        <dbReference type="PROSITE" id="PS50887"/>
    </source>
</evidence>
<sequence>MNDTTGILRDLVGRYHRAQEENFLYERAFDVTSAGFILTDAKGLITKMNPAAAELFGLSVTDLVGHETIFHLLEYALANDDERPDGQRIGRLLIKHGTVRKQRVLIKRQDGKEIPASLTINLIPMPNTEGGSPEIKTLGFVAVVEDTTELENLTVTDALTGLFNRRYFDRKLAEEYERMRRARGRDTRFLSLLFLDVDKFHDFNSAHGHQLGDLALQAVAQVMKEGVRYIDAACRYGGEEFAIILPATDHEGAVHSAQRLRERVAAVRFSGDGLSVTASIGISCHTHGDGGPEALVKDADAAMYMAKEQGRNRVVCKSAPKPVVAK</sequence>
<feature type="domain" description="GGDEF" evidence="2">
    <location>
        <begin position="188"/>
        <end position="319"/>
    </location>
</feature>
<dbReference type="Pfam" id="PF13426">
    <property type="entry name" value="PAS_9"/>
    <property type="match status" value="1"/>
</dbReference>
<dbReference type="SUPFAM" id="SSF55785">
    <property type="entry name" value="PYP-like sensor domain (PAS domain)"/>
    <property type="match status" value="1"/>
</dbReference>
<dbReference type="SMART" id="SM00267">
    <property type="entry name" value="GGDEF"/>
    <property type="match status" value="1"/>
</dbReference>
<evidence type="ECO:0008006" key="5">
    <source>
        <dbReference type="Google" id="ProtNLM"/>
    </source>
</evidence>
<dbReference type="Gene3D" id="3.30.450.20">
    <property type="entry name" value="PAS domain"/>
    <property type="match status" value="1"/>
</dbReference>
<evidence type="ECO:0000259" key="1">
    <source>
        <dbReference type="PROSITE" id="PS50112"/>
    </source>
</evidence>
<dbReference type="CDD" id="cd00130">
    <property type="entry name" value="PAS"/>
    <property type="match status" value="1"/>
</dbReference>
<protein>
    <recommendedName>
        <fullName evidence="5">GGDEF domain-containing protein</fullName>
    </recommendedName>
</protein>
<dbReference type="CDD" id="cd01949">
    <property type="entry name" value="GGDEF"/>
    <property type="match status" value="1"/>
</dbReference>
<dbReference type="InterPro" id="IPR029787">
    <property type="entry name" value="Nucleotide_cyclase"/>
</dbReference>
<dbReference type="PROSITE" id="PS50887">
    <property type="entry name" value="GGDEF"/>
    <property type="match status" value="1"/>
</dbReference>
<dbReference type="Gene3D" id="3.30.70.270">
    <property type="match status" value="1"/>
</dbReference>
<dbReference type="PANTHER" id="PTHR45138">
    <property type="entry name" value="REGULATORY COMPONENTS OF SENSORY TRANSDUCTION SYSTEM"/>
    <property type="match status" value="1"/>
</dbReference>
<dbReference type="NCBIfam" id="TIGR00229">
    <property type="entry name" value="sensory_box"/>
    <property type="match status" value="1"/>
</dbReference>
<dbReference type="InterPro" id="IPR000160">
    <property type="entry name" value="GGDEF_dom"/>
</dbReference>
<dbReference type="EMBL" id="MGEA01000086">
    <property type="protein sequence ID" value="OGL72725.1"/>
    <property type="molecule type" value="Genomic_DNA"/>
</dbReference>
<dbReference type="InterPro" id="IPR043128">
    <property type="entry name" value="Rev_trsase/Diguanyl_cyclase"/>
</dbReference>
<dbReference type="GO" id="GO:0052621">
    <property type="term" value="F:diguanylate cyclase activity"/>
    <property type="evidence" value="ECO:0007669"/>
    <property type="project" value="TreeGrafter"/>
</dbReference>
<dbReference type="FunFam" id="3.30.70.270:FF:000001">
    <property type="entry name" value="Diguanylate cyclase domain protein"/>
    <property type="match status" value="1"/>
</dbReference>
<dbReference type="SMART" id="SM00091">
    <property type="entry name" value="PAS"/>
    <property type="match status" value="1"/>
</dbReference>
<comment type="caution">
    <text evidence="3">The sequence shown here is derived from an EMBL/GenBank/DDBJ whole genome shotgun (WGS) entry which is preliminary data.</text>
</comment>
<dbReference type="InterPro" id="IPR000014">
    <property type="entry name" value="PAS"/>
</dbReference>
<accession>A0A1F7U388</accession>
<dbReference type="AlphaFoldDB" id="A0A1F7U388"/>
<reference evidence="3 4" key="1">
    <citation type="journal article" date="2016" name="Nat. Commun.">
        <title>Thousands of microbial genomes shed light on interconnected biogeochemical processes in an aquifer system.</title>
        <authorList>
            <person name="Anantharaman K."/>
            <person name="Brown C.T."/>
            <person name="Hug L.A."/>
            <person name="Sharon I."/>
            <person name="Castelle C.J."/>
            <person name="Probst A.J."/>
            <person name="Thomas B.C."/>
            <person name="Singh A."/>
            <person name="Wilkins M.J."/>
            <person name="Karaoz U."/>
            <person name="Brodie E.L."/>
            <person name="Williams K.H."/>
            <person name="Hubbard S.S."/>
            <person name="Banfield J.F."/>
        </authorList>
    </citation>
    <scope>NUCLEOTIDE SEQUENCE [LARGE SCALE GENOMIC DNA]</scope>
</reference>
<dbReference type="Proteomes" id="UP000177088">
    <property type="component" value="Unassembled WGS sequence"/>
</dbReference>
<dbReference type="SUPFAM" id="SSF55073">
    <property type="entry name" value="Nucleotide cyclase"/>
    <property type="match status" value="1"/>
</dbReference>
<dbReference type="InterPro" id="IPR035965">
    <property type="entry name" value="PAS-like_dom_sf"/>
</dbReference>
<proteinExistence type="predicted"/>
<dbReference type="NCBIfam" id="TIGR00254">
    <property type="entry name" value="GGDEF"/>
    <property type="match status" value="1"/>
</dbReference>
<feature type="domain" description="PAS" evidence="1">
    <location>
        <begin position="21"/>
        <end position="73"/>
    </location>
</feature>
<organism evidence="3 4">
    <name type="scientific">Candidatus Uhrbacteria bacterium RIFCSPHIGHO2_02_FULL_60_10</name>
    <dbReference type="NCBI Taxonomy" id="1802392"/>
    <lineage>
        <taxon>Bacteria</taxon>
        <taxon>Candidatus Uhriibacteriota</taxon>
    </lineage>
</organism>
<evidence type="ECO:0000313" key="4">
    <source>
        <dbReference type="Proteomes" id="UP000177088"/>
    </source>
</evidence>
<dbReference type="InterPro" id="IPR050469">
    <property type="entry name" value="Diguanylate_Cyclase"/>
</dbReference>
<dbReference type="PANTHER" id="PTHR45138:SF9">
    <property type="entry name" value="DIGUANYLATE CYCLASE DGCM-RELATED"/>
    <property type="match status" value="1"/>
</dbReference>